<organism evidence="1 2">
    <name type="scientific">Pararge aegeria aegeria</name>
    <dbReference type="NCBI Taxonomy" id="348720"/>
    <lineage>
        <taxon>Eukaryota</taxon>
        <taxon>Metazoa</taxon>
        <taxon>Ecdysozoa</taxon>
        <taxon>Arthropoda</taxon>
        <taxon>Hexapoda</taxon>
        <taxon>Insecta</taxon>
        <taxon>Pterygota</taxon>
        <taxon>Neoptera</taxon>
        <taxon>Endopterygota</taxon>
        <taxon>Lepidoptera</taxon>
        <taxon>Glossata</taxon>
        <taxon>Ditrysia</taxon>
        <taxon>Papilionoidea</taxon>
        <taxon>Nymphalidae</taxon>
        <taxon>Satyrinae</taxon>
        <taxon>Satyrini</taxon>
        <taxon>Parargina</taxon>
        <taxon>Pararge</taxon>
    </lineage>
</organism>
<comment type="caution">
    <text evidence="1">The sequence shown here is derived from an EMBL/GenBank/DDBJ whole genome shotgun (WGS) entry which is preliminary data.</text>
</comment>
<protein>
    <submittedName>
        <fullName evidence="1">Jg22843 protein</fullName>
    </submittedName>
</protein>
<dbReference type="EMBL" id="CAKXAJ010012700">
    <property type="protein sequence ID" value="CAH2215758.1"/>
    <property type="molecule type" value="Genomic_DNA"/>
</dbReference>
<gene>
    <name evidence="1" type="primary">jg22843</name>
    <name evidence="1" type="ORF">PAEG_LOCUS3844</name>
</gene>
<evidence type="ECO:0000313" key="2">
    <source>
        <dbReference type="Proteomes" id="UP000838756"/>
    </source>
</evidence>
<sequence length="51" mass="5663">PLDKEKEPNILRDEIRAAITHLKDRKATGSDSIPIETIKASGEYGVRIFGI</sequence>
<feature type="non-terminal residue" evidence="1">
    <location>
        <position position="1"/>
    </location>
</feature>
<accession>A0A8S4QNV2</accession>
<keyword evidence="2" id="KW-1185">Reference proteome</keyword>
<dbReference type="Proteomes" id="UP000838756">
    <property type="component" value="Unassembled WGS sequence"/>
</dbReference>
<reference evidence="1" key="1">
    <citation type="submission" date="2022-03" db="EMBL/GenBank/DDBJ databases">
        <authorList>
            <person name="Lindestad O."/>
        </authorList>
    </citation>
    <scope>NUCLEOTIDE SEQUENCE</scope>
</reference>
<dbReference type="OrthoDB" id="7437908at2759"/>
<dbReference type="AlphaFoldDB" id="A0A8S4QNV2"/>
<proteinExistence type="predicted"/>
<name>A0A8S4QNV2_9NEOP</name>
<evidence type="ECO:0000313" key="1">
    <source>
        <dbReference type="EMBL" id="CAH2215758.1"/>
    </source>
</evidence>